<dbReference type="InterPro" id="IPR050465">
    <property type="entry name" value="UPF0194_transport"/>
</dbReference>
<name>A0ABV7HNY2_9GAMM</name>
<evidence type="ECO:0000313" key="6">
    <source>
        <dbReference type="Proteomes" id="UP001595548"/>
    </source>
</evidence>
<dbReference type="Gene3D" id="1.10.287.470">
    <property type="entry name" value="Helix hairpin bin"/>
    <property type="match status" value="3"/>
</dbReference>
<dbReference type="Proteomes" id="UP001595548">
    <property type="component" value="Unassembled WGS sequence"/>
</dbReference>
<keyword evidence="2 3" id="KW-0175">Coiled coil</keyword>
<comment type="caution">
    <text evidence="5">The sequence shown here is derived from an EMBL/GenBank/DDBJ whole genome shotgun (WGS) entry which is preliminary data.</text>
</comment>
<dbReference type="PANTHER" id="PTHR32347:SF29">
    <property type="entry name" value="UPF0194 MEMBRANE PROTEIN YBHG"/>
    <property type="match status" value="1"/>
</dbReference>
<feature type="coiled-coil region" evidence="3">
    <location>
        <begin position="76"/>
        <end position="193"/>
    </location>
</feature>
<sequence>MSTYYRLWISALILALLLAGCGKPEPLALGTLERDRIVHKATSGEIITALPVAEGSQVAAGTLLVQLDPRRQQAALDNAQAELIKANARFDELRNGARVEDIDAARAELNGAKASLTSAERTYLRALQLREKHVNSQADLDQAEAARDSAAAQVEASREQLLALTNGTREETLAQAQADVNAAKAQHQLAQLTLDELSVRATRAGYLDSLPWNLGERVSAGTPVAILLADTAPYARVYIPEPVRATLNTGDTLWITADGVAQGYSGTLRWVARDPAFSPYYALNKSDRSRLVYLAEIDLANAEQLPTGMPVQVYRNAP</sequence>
<dbReference type="EMBL" id="JBHRTL010000004">
    <property type="protein sequence ID" value="MFC3154531.1"/>
    <property type="molecule type" value="Genomic_DNA"/>
</dbReference>
<reference evidence="6" key="1">
    <citation type="journal article" date="2019" name="Int. J. Syst. Evol. Microbiol.">
        <title>The Global Catalogue of Microorganisms (GCM) 10K type strain sequencing project: providing services to taxonomists for standard genome sequencing and annotation.</title>
        <authorList>
            <consortium name="The Broad Institute Genomics Platform"/>
            <consortium name="The Broad Institute Genome Sequencing Center for Infectious Disease"/>
            <person name="Wu L."/>
            <person name="Ma J."/>
        </authorList>
    </citation>
    <scope>NUCLEOTIDE SEQUENCE [LARGE SCALE GENOMIC DNA]</scope>
    <source>
        <strain evidence="6">KCTC 52141</strain>
    </source>
</reference>
<evidence type="ECO:0000259" key="4">
    <source>
        <dbReference type="Pfam" id="PF25881"/>
    </source>
</evidence>
<keyword evidence="6" id="KW-1185">Reference proteome</keyword>
<feature type="domain" description="YbhG-like alpha-helical hairpin" evidence="4">
    <location>
        <begin position="68"/>
        <end position="195"/>
    </location>
</feature>
<dbReference type="InterPro" id="IPR059052">
    <property type="entry name" value="HH_YbhG-like"/>
</dbReference>
<dbReference type="SUPFAM" id="SSF111369">
    <property type="entry name" value="HlyD-like secretion proteins"/>
    <property type="match status" value="3"/>
</dbReference>
<dbReference type="Gene3D" id="2.40.30.170">
    <property type="match status" value="1"/>
</dbReference>
<dbReference type="RefSeq" id="WP_382414826.1">
    <property type="nucleotide sequence ID" value="NZ_AP031500.1"/>
</dbReference>
<protein>
    <submittedName>
        <fullName evidence="5">HlyD family secretion protein</fullName>
    </submittedName>
</protein>
<comment type="subcellular location">
    <subcellularLocation>
        <location evidence="1">Cell envelope</location>
    </subcellularLocation>
</comment>
<dbReference type="PROSITE" id="PS51257">
    <property type="entry name" value="PROKAR_LIPOPROTEIN"/>
    <property type="match status" value="1"/>
</dbReference>
<evidence type="ECO:0000256" key="1">
    <source>
        <dbReference type="ARBA" id="ARBA00004196"/>
    </source>
</evidence>
<evidence type="ECO:0000256" key="2">
    <source>
        <dbReference type="ARBA" id="ARBA00023054"/>
    </source>
</evidence>
<accession>A0ABV7HNY2</accession>
<proteinExistence type="predicted"/>
<evidence type="ECO:0000313" key="5">
    <source>
        <dbReference type="EMBL" id="MFC3154531.1"/>
    </source>
</evidence>
<gene>
    <name evidence="5" type="ORF">ACFOEB_04885</name>
</gene>
<organism evidence="5 6">
    <name type="scientific">Gilvimarinus japonicus</name>
    <dbReference type="NCBI Taxonomy" id="1796469"/>
    <lineage>
        <taxon>Bacteria</taxon>
        <taxon>Pseudomonadati</taxon>
        <taxon>Pseudomonadota</taxon>
        <taxon>Gammaproteobacteria</taxon>
        <taxon>Cellvibrionales</taxon>
        <taxon>Cellvibrionaceae</taxon>
        <taxon>Gilvimarinus</taxon>
    </lineage>
</organism>
<dbReference type="PANTHER" id="PTHR32347">
    <property type="entry name" value="EFFLUX SYSTEM COMPONENT YKNX-RELATED"/>
    <property type="match status" value="1"/>
</dbReference>
<dbReference type="Pfam" id="PF25881">
    <property type="entry name" value="HH_YBHG"/>
    <property type="match status" value="1"/>
</dbReference>
<evidence type="ECO:0000256" key="3">
    <source>
        <dbReference type="SAM" id="Coils"/>
    </source>
</evidence>
<dbReference type="Gene3D" id="2.40.50.100">
    <property type="match status" value="2"/>
</dbReference>